<proteinExistence type="predicted"/>
<sequence length="739" mass="81396">MEPPSLVSKARTAFHSAAAKAEKVLTDINTKKSHLTSTDHPDSHAHSDDSPIPLGTSKINRQVKDLKWRPAPIKAKHDWQERFKKITTRNKGVDDNSPDDSAMAFAIFDQNLYLENPGDFSQPKVLESCSLTENPKVVNVDIIPPVAYIKQLAIAIEAGKNYKTIKDLMACSTSSSPVRERASLSFLAMKSLVLREKEEKFASEFSADTKALSLINMLVDAGSFITQDLTFAEGHHAETESGSGHETAANSSLPKEIHGAPPESFIIKLAEAVGSLKTLKKMAFFWLRVVAELRRLWSEGLYIPGIPVDEIPDLNSCLLYQQLQVINCCISRKRRQSIAAESLDSVLLMQARINGEESTTPADALPLNPVFYAKISTGELVLRLGADKQCDNLKMLETGEPMYTPVTQEGPLLTEDLIKENEEFVLRTGSVGAGCSQLLSDMQAFKAANPGCILEDFVRWHSPPDWMEPEICNEAKESPAGTDLHSTKGQLSGRMQKEGNLWRELWETSKPVPAIKQSPLYDEDLSVEGILNAFEGISPAELFEQLFVSLLGVGFINAEPRLAANSSISKLFSECKDYIIAACQGKIWVEKIDDICQVYETVELMLSNPDEVLNMSKNADEGSTGGDQKSKFKRLSLIFGGKDRQSKKTPKDQKNSQETPKQQSFASIFSKKPPKHGNASSAEKPTSEKDTGDLQKTDVVRSNTCKSPEYAAAGDDDDSTATPRRREEARALVLNGETV</sequence>
<dbReference type="EMBL" id="LNRQ01000005">
    <property type="protein sequence ID" value="KZM93470.1"/>
    <property type="molecule type" value="Genomic_DNA"/>
</dbReference>
<comment type="caution">
    <text evidence="3">The sequence shown here is derived from an EMBL/GenBank/DDBJ whole genome shotgun (WGS) entry which is preliminary data.</text>
</comment>
<feature type="compositionally biased region" description="Basic and acidic residues" evidence="1">
    <location>
        <begin position="685"/>
        <end position="699"/>
    </location>
</feature>
<feature type="region of interest" description="Disordered" evidence="1">
    <location>
        <begin position="29"/>
        <end position="56"/>
    </location>
</feature>
<dbReference type="InterPro" id="IPR045700">
    <property type="entry name" value="Rab3GAP1"/>
</dbReference>
<feature type="region of interest" description="Disordered" evidence="1">
    <location>
        <begin position="642"/>
        <end position="739"/>
    </location>
</feature>
<protein>
    <recommendedName>
        <fullName evidence="2">Rab3GAP catalytic subunit conserved domain-containing protein</fullName>
    </recommendedName>
</protein>
<evidence type="ECO:0000313" key="3">
    <source>
        <dbReference type="EMBL" id="KZM93470.1"/>
    </source>
</evidence>
<organism evidence="3">
    <name type="scientific">Daucus carota subsp. sativus</name>
    <name type="common">Carrot</name>
    <dbReference type="NCBI Taxonomy" id="79200"/>
    <lineage>
        <taxon>Eukaryota</taxon>
        <taxon>Viridiplantae</taxon>
        <taxon>Streptophyta</taxon>
        <taxon>Embryophyta</taxon>
        <taxon>Tracheophyta</taxon>
        <taxon>Spermatophyta</taxon>
        <taxon>Magnoliopsida</taxon>
        <taxon>eudicotyledons</taxon>
        <taxon>Gunneridae</taxon>
        <taxon>Pentapetalae</taxon>
        <taxon>asterids</taxon>
        <taxon>campanulids</taxon>
        <taxon>Apiales</taxon>
        <taxon>Apiaceae</taxon>
        <taxon>Apioideae</taxon>
        <taxon>Scandiceae</taxon>
        <taxon>Daucinae</taxon>
        <taxon>Daucus</taxon>
        <taxon>Daucus sect. Daucus</taxon>
    </lineage>
</organism>
<dbReference type="OMA" id="CQVYETI"/>
<dbReference type="Pfam" id="PF13890">
    <property type="entry name" value="Rab3-GTPase_cat"/>
    <property type="match status" value="1"/>
</dbReference>
<accession>A0A162A113</accession>
<dbReference type="AlphaFoldDB" id="A0A162A113"/>
<dbReference type="GO" id="GO:0005096">
    <property type="term" value="F:GTPase activator activity"/>
    <property type="evidence" value="ECO:0007669"/>
    <property type="project" value="InterPro"/>
</dbReference>
<name>A0A162A113_DAUCS</name>
<feature type="domain" description="Rab3GAP catalytic subunit conserved" evidence="2">
    <location>
        <begin position="383"/>
        <end position="535"/>
    </location>
</feature>
<feature type="compositionally biased region" description="Basic and acidic residues" evidence="1">
    <location>
        <begin position="37"/>
        <end position="49"/>
    </location>
</feature>
<dbReference type="InterPro" id="IPR026147">
    <property type="entry name" value="Rab3GAP1_conserved"/>
</dbReference>
<feature type="compositionally biased region" description="Basic and acidic residues" evidence="1">
    <location>
        <begin position="642"/>
        <end position="655"/>
    </location>
</feature>
<dbReference type="STRING" id="79200.A0A162A113"/>
<dbReference type="Gramene" id="KZM93470">
    <property type="protein sequence ID" value="KZM93470"/>
    <property type="gene ID" value="DCAR_016715"/>
</dbReference>
<gene>
    <name evidence="3" type="ORF">DCAR_016715</name>
</gene>
<dbReference type="PANTHER" id="PTHR21422">
    <property type="entry name" value="RAB3 GTPASE-ACTIVATING PROTEIN CATALYTIC SUBUNIT"/>
    <property type="match status" value="1"/>
</dbReference>
<evidence type="ECO:0000259" key="2">
    <source>
        <dbReference type="Pfam" id="PF13890"/>
    </source>
</evidence>
<dbReference type="PANTHER" id="PTHR21422:SF10">
    <property type="entry name" value="RAB3 GTPASE-ACTIVATING PROTEIN CATALYTIC SUBUNIT"/>
    <property type="match status" value="1"/>
</dbReference>
<evidence type="ECO:0000256" key="1">
    <source>
        <dbReference type="SAM" id="MobiDB-lite"/>
    </source>
</evidence>
<feature type="compositionally biased region" description="Polar residues" evidence="1">
    <location>
        <begin position="656"/>
        <end position="667"/>
    </location>
</feature>
<reference evidence="3" key="1">
    <citation type="journal article" date="2016" name="Nat. Genet.">
        <title>A high-quality carrot genome assembly provides new insights into carotenoid accumulation and asterid genome evolution.</title>
        <authorList>
            <person name="Iorizzo M."/>
            <person name="Ellison S."/>
            <person name="Senalik D."/>
            <person name="Zeng P."/>
            <person name="Satapoomin P."/>
            <person name="Huang J."/>
            <person name="Bowman M."/>
            <person name="Iovene M."/>
            <person name="Sanseverino W."/>
            <person name="Cavagnaro P."/>
            <person name="Yildiz M."/>
            <person name="Macko-Podgorni A."/>
            <person name="Moranska E."/>
            <person name="Grzebelus E."/>
            <person name="Grzebelus D."/>
            <person name="Ashrafi H."/>
            <person name="Zheng Z."/>
            <person name="Cheng S."/>
            <person name="Spooner D."/>
            <person name="Van Deynze A."/>
            <person name="Simon P."/>
        </authorList>
    </citation>
    <scope>NUCLEOTIDE SEQUENCE [LARGE SCALE GENOMIC DNA]</scope>
    <source>
        <tissue evidence="3">Leaf</tissue>
    </source>
</reference>